<dbReference type="SUPFAM" id="SSF53335">
    <property type="entry name" value="S-adenosyl-L-methionine-dependent methyltransferases"/>
    <property type="match status" value="1"/>
</dbReference>
<protein>
    <recommendedName>
        <fullName evidence="3">Phospholipid N-methyltransferase</fullName>
    </recommendedName>
</protein>
<accession>A0ABV3WYV0</accession>
<dbReference type="Gene3D" id="3.40.50.150">
    <property type="entry name" value="Vaccinia Virus protein VP39"/>
    <property type="match status" value="1"/>
</dbReference>
<reference evidence="1 2" key="1">
    <citation type="submission" date="2024-01" db="EMBL/GenBank/DDBJ databases">
        <title>New evidence supports the origin of RcGTA from prophage.</title>
        <authorList>
            <person name="Xu Y."/>
            <person name="Liu B."/>
            <person name="Chen F."/>
        </authorList>
    </citation>
    <scope>NUCLEOTIDE SEQUENCE [LARGE SCALE GENOMIC DNA]</scope>
    <source>
        <strain evidence="1 2">CBW1107-2</strain>
    </source>
</reference>
<proteinExistence type="predicted"/>
<dbReference type="InterPro" id="IPR029063">
    <property type="entry name" value="SAM-dependent_MTases_sf"/>
</dbReference>
<evidence type="ECO:0000313" key="2">
    <source>
        <dbReference type="Proteomes" id="UP001559025"/>
    </source>
</evidence>
<dbReference type="EMBL" id="JAZHFV010000007">
    <property type="protein sequence ID" value="MEX4009863.1"/>
    <property type="molecule type" value="Genomic_DNA"/>
</dbReference>
<comment type="caution">
    <text evidence="1">The sequence shown here is derived from an EMBL/GenBank/DDBJ whole genome shotgun (WGS) entry which is preliminary data.</text>
</comment>
<sequence>MPQSADKLTFLRAWLANPLRVGSAIPSSEKLASMITSEINPRIGPVIELGPGTGVFTEALMARGVRQEDLLLVELGDEFADVLALRYPDATILRTDAARLSMSSLSRRRYHGAAISGLPLLAMPPSKVLRILSGAFRLLEPKASFYQFTYGWRCPVPEAVLRRLDLKAEKIGTELRNFPPASVFRIGRRTI</sequence>
<name>A0ABV3WYV0_9HYPH</name>
<gene>
    <name evidence="1" type="ORF">V1479_21330</name>
</gene>
<evidence type="ECO:0000313" key="1">
    <source>
        <dbReference type="EMBL" id="MEX4009863.1"/>
    </source>
</evidence>
<evidence type="ECO:0008006" key="3">
    <source>
        <dbReference type="Google" id="ProtNLM"/>
    </source>
</evidence>
<dbReference type="Proteomes" id="UP001559025">
    <property type="component" value="Unassembled WGS sequence"/>
</dbReference>
<keyword evidence="2" id="KW-1185">Reference proteome</keyword>
<dbReference type="RefSeq" id="WP_368804655.1">
    <property type="nucleotide sequence ID" value="NZ_JAZHFV010000007.1"/>
</dbReference>
<organism evidence="1 2">
    <name type="scientific">Neoaquamicrobium sediminum</name>
    <dbReference type="NCBI Taxonomy" id="1849104"/>
    <lineage>
        <taxon>Bacteria</taxon>
        <taxon>Pseudomonadati</taxon>
        <taxon>Pseudomonadota</taxon>
        <taxon>Alphaproteobacteria</taxon>
        <taxon>Hyphomicrobiales</taxon>
        <taxon>Phyllobacteriaceae</taxon>
        <taxon>Neoaquamicrobium</taxon>
    </lineage>
</organism>